<dbReference type="PROSITE" id="PS51257">
    <property type="entry name" value="PROKAR_LIPOPROTEIN"/>
    <property type="match status" value="1"/>
</dbReference>
<sequence>MNKGLPTILVLALTGGCCWASEPVDLKTETAQINYSVGYQIGGDFKRQGVVLDSPALVQGIEDALRMSGPRITPEVMETTLKTLKQRIDAEQKGQRLAQLERYRGEGRDFLDANGKKEGVVTLPSGLQYRILQEGLGPRPTLSDAVTVHYRGTRIDGSEFDSSYRRKEPATFPLTNVIPGWQEALPLMREGGALATLHSRRPRLRGTGPPGRTGGHLRDRAPQGEPAIAGLPSGVSPGPFSPRVPPALRSNKKSPRNKRGLFCLRKK</sequence>
<name>A0A0M5IUH1_9BACT</name>
<dbReference type="Gene3D" id="3.10.50.40">
    <property type="match status" value="1"/>
</dbReference>
<feature type="compositionally biased region" description="Basic residues" evidence="7">
    <location>
        <begin position="250"/>
        <end position="267"/>
    </location>
</feature>
<dbReference type="PROSITE" id="PS50059">
    <property type="entry name" value="FKBP_PPIASE"/>
    <property type="match status" value="1"/>
</dbReference>
<dbReference type="RefSeq" id="WP_053551799.1">
    <property type="nucleotide sequence ID" value="NZ_CP010802.1"/>
</dbReference>
<dbReference type="InterPro" id="IPR000774">
    <property type="entry name" value="PPIase_FKBP_N"/>
</dbReference>
<dbReference type="SUPFAM" id="SSF54534">
    <property type="entry name" value="FKBP-like"/>
    <property type="match status" value="1"/>
</dbReference>
<dbReference type="AlphaFoldDB" id="A0A0M5IUH1"/>
<keyword evidence="4 5" id="KW-0413">Isomerase</keyword>
<feature type="region of interest" description="Disordered" evidence="7">
    <location>
        <begin position="201"/>
        <end position="267"/>
    </location>
</feature>
<dbReference type="PANTHER" id="PTHR43811">
    <property type="entry name" value="FKBP-TYPE PEPTIDYL-PROLYL CIS-TRANS ISOMERASE FKPA"/>
    <property type="match status" value="1"/>
</dbReference>
<dbReference type="Pfam" id="PF00254">
    <property type="entry name" value="FKBP_C"/>
    <property type="match status" value="1"/>
</dbReference>
<reference evidence="9 10" key="1">
    <citation type="submission" date="2015-07" db="EMBL/GenBank/DDBJ databases">
        <title>Isolation and Genomic Characterization of a Novel Halophilic Metal-Reducing Deltaproteobacterium from the Deep Subsurface.</title>
        <authorList>
            <person name="Badalamenti J.P."/>
            <person name="Summers Z.M."/>
            <person name="Gralnick J.A."/>
            <person name="Bond D.R."/>
        </authorList>
    </citation>
    <scope>NUCLEOTIDE SEQUENCE [LARGE SCALE GENOMIC DNA]</scope>
    <source>
        <strain evidence="9 10">WTL</strain>
    </source>
</reference>
<dbReference type="Proteomes" id="UP000057158">
    <property type="component" value="Chromosome"/>
</dbReference>
<evidence type="ECO:0000256" key="5">
    <source>
        <dbReference type="PROSITE-ProRule" id="PRU00277"/>
    </source>
</evidence>
<dbReference type="InterPro" id="IPR046357">
    <property type="entry name" value="PPIase_dom_sf"/>
</dbReference>
<evidence type="ECO:0000256" key="4">
    <source>
        <dbReference type="ARBA" id="ARBA00023235"/>
    </source>
</evidence>
<accession>A0A0M5IUH1</accession>
<dbReference type="PATRIC" id="fig|1603606.3.peg.3338"/>
<dbReference type="PANTHER" id="PTHR43811:SF57">
    <property type="entry name" value="FKBP-TYPE PEPTIDYL-PROLYL CIS-TRANS ISOMERASE FKPA-RELATED"/>
    <property type="match status" value="1"/>
</dbReference>
<evidence type="ECO:0000256" key="7">
    <source>
        <dbReference type="SAM" id="MobiDB-lite"/>
    </source>
</evidence>
<comment type="catalytic activity">
    <reaction evidence="1 5 6">
        <text>[protein]-peptidylproline (omega=180) = [protein]-peptidylproline (omega=0)</text>
        <dbReference type="Rhea" id="RHEA:16237"/>
        <dbReference type="Rhea" id="RHEA-COMP:10747"/>
        <dbReference type="Rhea" id="RHEA-COMP:10748"/>
        <dbReference type="ChEBI" id="CHEBI:83833"/>
        <dbReference type="ChEBI" id="CHEBI:83834"/>
        <dbReference type="EC" id="5.2.1.8"/>
    </reaction>
</comment>
<dbReference type="InterPro" id="IPR001179">
    <property type="entry name" value="PPIase_FKBP_dom"/>
</dbReference>
<evidence type="ECO:0000256" key="3">
    <source>
        <dbReference type="ARBA" id="ARBA00023110"/>
    </source>
</evidence>
<dbReference type="KEGG" id="des:DSOUD_3093"/>
<evidence type="ECO:0000313" key="9">
    <source>
        <dbReference type="EMBL" id="ALC17818.1"/>
    </source>
</evidence>
<dbReference type="Gene3D" id="1.10.287.460">
    <property type="entry name" value="Peptidyl-prolyl cis-trans isomerase, FKBP-type, N-terminal domain"/>
    <property type="match status" value="1"/>
</dbReference>
<evidence type="ECO:0000256" key="6">
    <source>
        <dbReference type="RuleBase" id="RU003915"/>
    </source>
</evidence>
<dbReference type="InterPro" id="IPR036944">
    <property type="entry name" value="PPIase_FKBP_N_sf"/>
</dbReference>
<proteinExistence type="inferred from homology"/>
<dbReference type="GO" id="GO:0003755">
    <property type="term" value="F:peptidyl-prolyl cis-trans isomerase activity"/>
    <property type="evidence" value="ECO:0007669"/>
    <property type="project" value="UniProtKB-UniRule"/>
</dbReference>
<evidence type="ECO:0000256" key="2">
    <source>
        <dbReference type="ARBA" id="ARBA00006577"/>
    </source>
</evidence>
<protein>
    <recommendedName>
        <fullName evidence="6">Peptidyl-prolyl cis-trans isomerase</fullName>
        <ecNumber evidence="6">5.2.1.8</ecNumber>
    </recommendedName>
</protein>
<dbReference type="OrthoDB" id="9812109at2"/>
<comment type="similarity">
    <text evidence="2 6">Belongs to the FKBP-type PPIase family.</text>
</comment>
<dbReference type="GO" id="GO:0006457">
    <property type="term" value="P:protein folding"/>
    <property type="evidence" value="ECO:0007669"/>
    <property type="project" value="InterPro"/>
</dbReference>
<evidence type="ECO:0000313" key="10">
    <source>
        <dbReference type="Proteomes" id="UP000057158"/>
    </source>
</evidence>
<keyword evidence="10" id="KW-1185">Reference proteome</keyword>
<dbReference type="STRING" id="1603606.DSOUD_3093"/>
<evidence type="ECO:0000259" key="8">
    <source>
        <dbReference type="PROSITE" id="PS50059"/>
    </source>
</evidence>
<organism evidence="9 10">
    <name type="scientific">Desulfuromonas soudanensis</name>
    <dbReference type="NCBI Taxonomy" id="1603606"/>
    <lineage>
        <taxon>Bacteria</taxon>
        <taxon>Pseudomonadati</taxon>
        <taxon>Thermodesulfobacteriota</taxon>
        <taxon>Desulfuromonadia</taxon>
        <taxon>Desulfuromonadales</taxon>
        <taxon>Desulfuromonadaceae</taxon>
        <taxon>Desulfuromonas</taxon>
    </lineage>
</organism>
<feature type="domain" description="PPIase FKBP-type" evidence="8">
    <location>
        <begin position="143"/>
        <end position="191"/>
    </location>
</feature>
<dbReference type="EMBL" id="CP010802">
    <property type="protein sequence ID" value="ALC17818.1"/>
    <property type="molecule type" value="Genomic_DNA"/>
</dbReference>
<evidence type="ECO:0000256" key="1">
    <source>
        <dbReference type="ARBA" id="ARBA00000971"/>
    </source>
</evidence>
<dbReference type="EC" id="5.2.1.8" evidence="6"/>
<gene>
    <name evidence="9" type="ORF">DSOUD_3093</name>
</gene>
<keyword evidence="3 5" id="KW-0697">Rotamase</keyword>
<dbReference type="Pfam" id="PF01346">
    <property type="entry name" value="FKBP_N"/>
    <property type="match status" value="1"/>
</dbReference>